<keyword evidence="1" id="KW-0812">Transmembrane</keyword>
<feature type="domain" description="Transglutaminase-like" evidence="2">
    <location>
        <begin position="200"/>
        <end position="311"/>
    </location>
</feature>
<dbReference type="Pfam" id="PF01841">
    <property type="entry name" value="Transglut_core"/>
    <property type="match status" value="1"/>
</dbReference>
<dbReference type="Proteomes" id="UP000000254">
    <property type="component" value="Chromosome"/>
</dbReference>
<evidence type="ECO:0000313" key="4">
    <source>
        <dbReference type="Proteomes" id="UP000000254"/>
    </source>
</evidence>
<evidence type="ECO:0000313" key="3">
    <source>
        <dbReference type="EMBL" id="ABN70513.1"/>
    </source>
</evidence>
<dbReference type="eggNOG" id="arCOG02165">
    <property type="taxonomic scope" value="Archaea"/>
</dbReference>
<dbReference type="KEGG" id="smr:Smar_1423"/>
<dbReference type="Gene3D" id="3.10.620.30">
    <property type="match status" value="1"/>
</dbReference>
<dbReference type="HOGENOM" id="CLU_766415_0_0_2"/>
<dbReference type="PANTHER" id="PTHR33490">
    <property type="entry name" value="BLR5614 PROTEIN-RELATED"/>
    <property type="match status" value="1"/>
</dbReference>
<name>A3DPF3_STAMF</name>
<dbReference type="InterPro" id="IPR002931">
    <property type="entry name" value="Transglutaminase-like"/>
</dbReference>
<reference evidence="4" key="1">
    <citation type="journal article" date="2009" name="BMC Genomics">
        <title>The complete genome sequence of Staphylothermus marinus reveals differences in sulfur metabolism among heterotrophic Crenarchaeota.</title>
        <authorList>
            <person name="Anderson I.J."/>
            <person name="Dharmarajan L."/>
            <person name="Rodriguez J."/>
            <person name="Hooper S."/>
            <person name="Porat I."/>
            <person name="Ulrich L.E."/>
            <person name="Elkins J.G."/>
            <person name="Mavromatis K."/>
            <person name="Sun H."/>
            <person name="Land M."/>
            <person name="Lapidus A."/>
            <person name="Lucas S."/>
            <person name="Barry K."/>
            <person name="Huber H."/>
            <person name="Zhulin I.B."/>
            <person name="Whitman W.B."/>
            <person name="Mukhopadhyay B."/>
            <person name="Woese C."/>
            <person name="Bristow J."/>
            <person name="Kyrpides N."/>
        </authorList>
    </citation>
    <scope>NUCLEOTIDE SEQUENCE [LARGE SCALE GENOMIC DNA]</scope>
    <source>
        <strain evidence="4">ATCC 43588 / DSM 3639 / JCM 9404 / F1</strain>
    </source>
</reference>
<evidence type="ECO:0000256" key="1">
    <source>
        <dbReference type="SAM" id="Phobius"/>
    </source>
</evidence>
<dbReference type="STRING" id="399550.Smar_1423"/>
<gene>
    <name evidence="3" type="ordered locus">Smar_1423</name>
</gene>
<dbReference type="InterPro" id="IPR038765">
    <property type="entry name" value="Papain-like_cys_pep_sf"/>
</dbReference>
<feature type="transmembrane region" description="Helical" evidence="1">
    <location>
        <begin position="7"/>
        <end position="25"/>
    </location>
</feature>
<dbReference type="SUPFAM" id="SSF54001">
    <property type="entry name" value="Cysteine proteinases"/>
    <property type="match status" value="1"/>
</dbReference>
<reference evidence="3 4" key="2">
    <citation type="journal article" date="2009" name="Stand. Genomic Sci.">
        <title>Complete genome sequence of Staphylothermus marinus Stetter and Fiala 1986 type strain F1.</title>
        <authorList>
            <person name="Anderson I.J."/>
            <person name="Sun H."/>
            <person name="Lapidus A."/>
            <person name="Copeland A."/>
            <person name="Glavina Del Rio T."/>
            <person name="Tice H."/>
            <person name="Dalin E."/>
            <person name="Lucas S."/>
            <person name="Barry K."/>
            <person name="Land M."/>
            <person name="Richardson P."/>
            <person name="Huber H."/>
            <person name="Kyrpides N.C."/>
        </authorList>
    </citation>
    <scope>NUCLEOTIDE SEQUENCE [LARGE SCALE GENOMIC DNA]</scope>
    <source>
        <strain evidence="4">ATCC 43588 / DSM 3639 / JCM 9404 / F1</strain>
    </source>
</reference>
<accession>A3DPF3</accession>
<organism evidence="3 4">
    <name type="scientific">Staphylothermus marinus (strain ATCC 43588 / DSM 3639 / JCM 9404 / F1)</name>
    <dbReference type="NCBI Taxonomy" id="399550"/>
    <lineage>
        <taxon>Archaea</taxon>
        <taxon>Thermoproteota</taxon>
        <taxon>Thermoprotei</taxon>
        <taxon>Desulfurococcales</taxon>
        <taxon>Desulfurococcaceae</taxon>
        <taxon>Staphylothermus</taxon>
    </lineage>
</organism>
<dbReference type="EMBL" id="CP000575">
    <property type="protein sequence ID" value="ABN70513.1"/>
    <property type="molecule type" value="Genomic_DNA"/>
</dbReference>
<keyword evidence="1" id="KW-0472">Membrane</keyword>
<protein>
    <recommendedName>
        <fullName evidence="2">Transglutaminase-like domain-containing protein</fullName>
    </recommendedName>
</protein>
<sequence length="378" mass="43203">MTRFMNAVIKIIAIFMIIVILNNIYTSQGLFSNYSFSNNYRLDLENYIVGVKIYGNITNLGKEPIYLNETDLFVFDYPLNLSDQRVIGAKAYVDSNISSYHITGTEDTASLIIETPLANSTLKPNDTISVGVEYNVSINRKDRVLAIVDFNTYNTSFLIEKAGTWRDIPQELLINNTESTKLWNYTNPLIQLLLKYFNQTIDKNKPLSLVLNIMSWFDKNIIYSTRIPPRHPWEVLVEGAGDCDDQSNLLITVLRAFKIPSYLEIGFVYISKNYYYKGTEANGYFIYVFKGGGGHGWVVAYIPPWGWLRIDLTASLGKGLDHIRNAAFYILPTVVIERVRKGDYAVQSAKSTQEIEEKHLLTYVVLEMIDYQFVNNSS</sequence>
<proteinExistence type="predicted"/>
<dbReference type="AlphaFoldDB" id="A3DPF3"/>
<evidence type="ECO:0000259" key="2">
    <source>
        <dbReference type="Pfam" id="PF01841"/>
    </source>
</evidence>
<keyword evidence="1" id="KW-1133">Transmembrane helix</keyword>
<keyword evidence="4" id="KW-1185">Reference proteome</keyword>